<evidence type="ECO:0000256" key="1">
    <source>
        <dbReference type="ARBA" id="ARBA00005854"/>
    </source>
</evidence>
<dbReference type="GO" id="GO:0016616">
    <property type="term" value="F:oxidoreductase activity, acting on the CH-OH group of donors, NAD or NADP as acceptor"/>
    <property type="evidence" value="ECO:0007669"/>
    <property type="project" value="InterPro"/>
</dbReference>
<evidence type="ECO:0000256" key="4">
    <source>
        <dbReference type="RuleBase" id="RU003719"/>
    </source>
</evidence>
<comment type="caution">
    <text evidence="7">The sequence shown here is derived from an EMBL/GenBank/DDBJ whole genome shotgun (WGS) entry which is preliminary data.</text>
</comment>
<keyword evidence="8" id="KW-1185">Reference proteome</keyword>
<gene>
    <name evidence="7" type="ORF">FGF67_02910</name>
</gene>
<accession>A0A5C4SRZ6</accession>
<dbReference type="RefSeq" id="WP_139694970.1">
    <property type="nucleotide sequence ID" value="NZ_CP074074.1"/>
</dbReference>
<evidence type="ECO:0000259" key="5">
    <source>
        <dbReference type="Pfam" id="PF00389"/>
    </source>
</evidence>
<dbReference type="InterPro" id="IPR050418">
    <property type="entry name" value="D-iso_2-hydroxyacid_DH_PdxB"/>
</dbReference>
<name>A0A5C4SRZ6_9FLAO</name>
<dbReference type="InterPro" id="IPR006140">
    <property type="entry name" value="D-isomer_DH_NAD-bd"/>
</dbReference>
<dbReference type="Proteomes" id="UP000308713">
    <property type="component" value="Unassembled WGS sequence"/>
</dbReference>
<dbReference type="Pfam" id="PF00389">
    <property type="entry name" value="2-Hacid_dh"/>
    <property type="match status" value="1"/>
</dbReference>
<evidence type="ECO:0000256" key="3">
    <source>
        <dbReference type="ARBA" id="ARBA00023027"/>
    </source>
</evidence>
<keyword evidence="3" id="KW-0520">NAD</keyword>
<dbReference type="FunFam" id="3.40.50.720:FF:000203">
    <property type="entry name" value="D-3-phosphoglycerate dehydrogenase (SerA)"/>
    <property type="match status" value="1"/>
</dbReference>
<dbReference type="PANTHER" id="PTHR43761:SF1">
    <property type="entry name" value="D-ISOMER SPECIFIC 2-HYDROXYACID DEHYDROGENASE CATALYTIC DOMAIN-CONTAINING PROTEIN-RELATED"/>
    <property type="match status" value="1"/>
</dbReference>
<dbReference type="GO" id="GO:0051287">
    <property type="term" value="F:NAD binding"/>
    <property type="evidence" value="ECO:0007669"/>
    <property type="project" value="InterPro"/>
</dbReference>
<dbReference type="InterPro" id="IPR029753">
    <property type="entry name" value="D-isomer_DH_CS"/>
</dbReference>
<sequence>MKIVVLDGYTLNPGDLSWKDIDSLGTLQVYDRTPFNEATILDRVKHADVILTNKTPLSKQTIKNAKNLKYIGVLATGYNVVDTETAKKNNIVVCNVPSYSTVSVAQFTIALILELCHHIGQHSQAVLDGAWSKSPDFSFWNSPLIELQGKTLGIIGFGDIGQATAKLAQAFGMRIITFSRTKYPELESNTCQFVTLDYLFKNSDIISLHCPLLKETEGIINKRSIEKMKQGVMIVNTARGPLIIEKDLKEALNSGKVYGAALDVVSKEPIELSNPLLSAKNCILTPHIAWAPKEARMRLMETTFKNIKAFKKGKPMNVVNN</sequence>
<dbReference type="SUPFAM" id="SSF52283">
    <property type="entry name" value="Formate/glycerate dehydrogenase catalytic domain-like"/>
    <property type="match status" value="1"/>
</dbReference>
<dbReference type="PANTHER" id="PTHR43761">
    <property type="entry name" value="D-ISOMER SPECIFIC 2-HYDROXYACID DEHYDROGENASE FAMILY PROTEIN (AFU_ORTHOLOGUE AFUA_1G13630)"/>
    <property type="match status" value="1"/>
</dbReference>
<proteinExistence type="inferred from homology"/>
<keyword evidence="2 4" id="KW-0560">Oxidoreductase</keyword>
<dbReference type="SUPFAM" id="SSF51735">
    <property type="entry name" value="NAD(P)-binding Rossmann-fold domains"/>
    <property type="match status" value="1"/>
</dbReference>
<evidence type="ECO:0000259" key="6">
    <source>
        <dbReference type="Pfam" id="PF02826"/>
    </source>
</evidence>
<dbReference type="Gene3D" id="3.40.50.720">
    <property type="entry name" value="NAD(P)-binding Rossmann-like Domain"/>
    <property type="match status" value="2"/>
</dbReference>
<protein>
    <submittedName>
        <fullName evidence="7">D-2-hydroxyacid dehydrogenase</fullName>
    </submittedName>
</protein>
<evidence type="ECO:0000313" key="8">
    <source>
        <dbReference type="Proteomes" id="UP000308713"/>
    </source>
</evidence>
<dbReference type="CDD" id="cd12162">
    <property type="entry name" value="2-Hacid_dh_4"/>
    <property type="match status" value="1"/>
</dbReference>
<dbReference type="InterPro" id="IPR036291">
    <property type="entry name" value="NAD(P)-bd_dom_sf"/>
</dbReference>
<dbReference type="OrthoDB" id="9777288at2"/>
<evidence type="ECO:0000256" key="2">
    <source>
        <dbReference type="ARBA" id="ARBA00023002"/>
    </source>
</evidence>
<organism evidence="7 8">
    <name type="scientific">Allotamlana fucoidanivorans</name>
    <dbReference type="NCBI Taxonomy" id="2583814"/>
    <lineage>
        <taxon>Bacteria</taxon>
        <taxon>Pseudomonadati</taxon>
        <taxon>Bacteroidota</taxon>
        <taxon>Flavobacteriia</taxon>
        <taxon>Flavobacteriales</taxon>
        <taxon>Flavobacteriaceae</taxon>
        <taxon>Allotamlana</taxon>
    </lineage>
</organism>
<comment type="similarity">
    <text evidence="1 4">Belongs to the D-isomer specific 2-hydroxyacid dehydrogenase family.</text>
</comment>
<dbReference type="EMBL" id="VDCS01000002">
    <property type="protein sequence ID" value="TNJ46599.1"/>
    <property type="molecule type" value="Genomic_DNA"/>
</dbReference>
<evidence type="ECO:0000313" key="7">
    <source>
        <dbReference type="EMBL" id="TNJ46599.1"/>
    </source>
</evidence>
<reference evidence="7 8" key="1">
    <citation type="submission" date="2019-05" db="EMBL/GenBank/DDBJ databases">
        <title>Tamlana fucoidanivorans sp. nov., isolated from the surface of algae collected from Fujian province in China.</title>
        <authorList>
            <person name="Li J."/>
        </authorList>
    </citation>
    <scope>NUCLEOTIDE SEQUENCE [LARGE SCALE GENOMIC DNA]</scope>
    <source>
        <strain evidence="7 8">CW2-9</strain>
    </source>
</reference>
<dbReference type="AlphaFoldDB" id="A0A5C4SRZ6"/>
<dbReference type="PROSITE" id="PS00670">
    <property type="entry name" value="D_2_HYDROXYACID_DH_2"/>
    <property type="match status" value="1"/>
</dbReference>
<dbReference type="InterPro" id="IPR006139">
    <property type="entry name" value="D-isomer_2_OHA_DH_cat_dom"/>
</dbReference>
<dbReference type="Pfam" id="PF02826">
    <property type="entry name" value="2-Hacid_dh_C"/>
    <property type="match status" value="1"/>
</dbReference>
<feature type="domain" description="D-isomer specific 2-hydroxyacid dehydrogenase NAD-binding" evidence="6">
    <location>
        <begin position="109"/>
        <end position="289"/>
    </location>
</feature>
<feature type="domain" description="D-isomer specific 2-hydroxyacid dehydrogenase catalytic" evidence="5">
    <location>
        <begin position="26"/>
        <end position="320"/>
    </location>
</feature>